<dbReference type="GO" id="GO:0003684">
    <property type="term" value="F:damaged DNA binding"/>
    <property type="evidence" value="ECO:0007669"/>
    <property type="project" value="TreeGrafter"/>
</dbReference>
<dbReference type="GO" id="GO:0005524">
    <property type="term" value="F:ATP binding"/>
    <property type="evidence" value="ECO:0007669"/>
    <property type="project" value="UniProtKB-KW"/>
</dbReference>
<feature type="coiled-coil region" evidence="12">
    <location>
        <begin position="693"/>
        <end position="804"/>
    </location>
</feature>
<feature type="region of interest" description="Disordered" evidence="13">
    <location>
        <begin position="902"/>
        <end position="935"/>
    </location>
</feature>
<reference evidence="15" key="1">
    <citation type="submission" date="2007-07" db="EMBL/GenBank/DDBJ databases">
        <title>PCAP assembly of the Caenorhabditis remanei genome.</title>
        <authorList>
            <consortium name="The Caenorhabditis remanei Sequencing Consortium"/>
            <person name="Wilson R.K."/>
        </authorList>
    </citation>
    <scope>NUCLEOTIDE SEQUENCE [LARGE SCALE GENOMIC DNA]</scope>
    <source>
        <strain evidence="15">PB4641</strain>
    </source>
</reference>
<feature type="coiled-coil region" evidence="12">
    <location>
        <begin position="375"/>
        <end position="423"/>
    </location>
</feature>
<keyword evidence="16" id="KW-1185">Reference proteome</keyword>
<comment type="similarity">
    <text evidence="3">Belongs to the SMC family. SMC6 subfamily.</text>
</comment>
<dbReference type="OMA" id="VHVEMNN"/>
<keyword evidence="7" id="KW-0067">ATP-binding</keyword>
<evidence type="ECO:0000313" key="16">
    <source>
        <dbReference type="Proteomes" id="UP000008281"/>
    </source>
</evidence>
<feature type="region of interest" description="Disordered" evidence="13">
    <location>
        <begin position="1"/>
        <end position="21"/>
    </location>
</feature>
<dbReference type="InterPro" id="IPR027417">
    <property type="entry name" value="P-loop_NTPase"/>
</dbReference>
<evidence type="ECO:0000256" key="5">
    <source>
        <dbReference type="ARBA" id="ARBA00022741"/>
    </source>
</evidence>
<evidence type="ECO:0000256" key="2">
    <source>
        <dbReference type="ARBA" id="ARBA00004286"/>
    </source>
</evidence>
<dbReference type="eggNOG" id="KOG0250">
    <property type="taxonomic scope" value="Eukaryota"/>
</dbReference>
<gene>
    <name evidence="15" type="ORF">CRE_00460</name>
</gene>
<dbReference type="STRING" id="31234.E3LCS7"/>
<dbReference type="GO" id="GO:0005634">
    <property type="term" value="C:nucleus"/>
    <property type="evidence" value="ECO:0007669"/>
    <property type="project" value="UniProtKB-SubCell"/>
</dbReference>
<keyword evidence="5" id="KW-0547">Nucleotide-binding</keyword>
<sequence length="1031" mass="118974">MMEEQQDLPAGLPSKRPRLGDSEDFVAPNFLVEHDQEILAKSNDDGQMDTSELSNSKLALNLDLVDNEQINSFDLLDASKMDISETWKNGEKVMVAGRIAKVELENFMCHKHLLIEFNVRDNNCFYIGGANGSGKSALFAAIHLGLGGKASDNNRGDNVKQYIKDDEGSARINVTLTNEGFNNFPQFGKCITISRTIHKTTSAYKVTSVINGVEKTIGSTKGSIDKILKRFNIHCENPVFWMTQDRTRTYLSNLKPPVLYKLYIESTNLSKIEESYSSATSAIDDCNKVAEDKTESFKRDKMKLLRMEEQHKQQERMLKLREQINVYRWKLSFCEIQELEDSLEINQKRETVCKKFFEETQDAYTKNREDRAEKAKDKQDMFDELQVKAEDFQRKIRRNRKNRADAEKVIEEQDEKYAKLLVEEGKTNYTQSQIERMGNQNIGSQKNSINRFGPKLKEIGNEIEKNRHLFTTMPKGPIGKYITLSDTKWAFTMEEFLRCHYDNYICSTHSDAKKLRDLFIAMNLDNMEKPNIVVSKFAGKRFSNLMEPPSQYKTMYQLLKISDDDVHNVLIDKTVCEQTILIEDHVQAMKDMNSDTIPTNIKKACTLKGDVVYPGRSQFGRKHQIQSKRDEKNTGSSSKKRERDLKKELCAIELKLMNIGKKERKLKSELSDSAPDIESITTKNKLDEIKIGIEDLQKRLVTNDNDYETFQKELAEIINEKTVLVEFHEEKVQIVEDLKKEASDVQERMKQMKVVLDEEDSKAEILQQRLLIIKNDEQKFLNKEAELKTEKDKAEEKWKEYKSKMEKPKGETDPPCLTGFPVIKKAGEILLEMENTLKEISVGCDTSVTLASYEAFKETTKKNKKHYILAIKGNMVGNLIFDHESKMLIIDVKSCKERDLDFNKMDDDNTDEELETSDRDGHGRSLQKRAKLQGKKNKISDLKSLSGGERSYVTAALVMSLWEVMDQPFRMMDEFDVFMDALNRKIVMDLLVEMATELFPQNQFIFFTPQGIKELKKVDGLQIFEMEKVHD</sequence>
<keyword evidence="4" id="KW-0158">Chromosome</keyword>
<protein>
    <recommendedName>
        <fullName evidence="14">RecF/RecN/SMC N-terminal domain-containing protein</fullName>
    </recommendedName>
</protein>
<dbReference type="GO" id="GO:0000724">
    <property type="term" value="P:double-strand break repair via homologous recombination"/>
    <property type="evidence" value="ECO:0007669"/>
    <property type="project" value="TreeGrafter"/>
</dbReference>
<proteinExistence type="inferred from homology"/>
<organism evidence="16">
    <name type="scientific">Caenorhabditis remanei</name>
    <name type="common">Caenorhabditis vulgaris</name>
    <dbReference type="NCBI Taxonomy" id="31234"/>
    <lineage>
        <taxon>Eukaryota</taxon>
        <taxon>Metazoa</taxon>
        <taxon>Ecdysozoa</taxon>
        <taxon>Nematoda</taxon>
        <taxon>Chromadorea</taxon>
        <taxon>Rhabditida</taxon>
        <taxon>Rhabditina</taxon>
        <taxon>Rhabditomorpha</taxon>
        <taxon>Rhabditoidea</taxon>
        <taxon>Rhabditidae</taxon>
        <taxon>Peloderinae</taxon>
        <taxon>Caenorhabditis</taxon>
    </lineage>
</organism>
<dbReference type="InterPro" id="IPR003395">
    <property type="entry name" value="RecF/RecN/SMC_N"/>
</dbReference>
<dbReference type="SUPFAM" id="SSF52540">
    <property type="entry name" value="P-loop containing nucleoside triphosphate hydrolases"/>
    <property type="match status" value="1"/>
</dbReference>
<dbReference type="PANTHER" id="PTHR19306:SF6">
    <property type="entry name" value="STRUCTURAL MAINTENANCE OF CHROMOSOMES PROTEIN 6"/>
    <property type="match status" value="1"/>
</dbReference>
<feature type="compositionally biased region" description="Basic residues" evidence="13">
    <location>
        <begin position="925"/>
        <end position="935"/>
    </location>
</feature>
<dbReference type="Pfam" id="PF02463">
    <property type="entry name" value="SMC_N"/>
    <property type="match status" value="1"/>
</dbReference>
<evidence type="ECO:0000256" key="3">
    <source>
        <dbReference type="ARBA" id="ARBA00006793"/>
    </source>
</evidence>
<keyword evidence="11" id="KW-0539">Nucleus</keyword>
<feature type="domain" description="RecF/RecN/SMC N-terminal" evidence="14">
    <location>
        <begin position="99"/>
        <end position="1007"/>
    </location>
</feature>
<evidence type="ECO:0000256" key="9">
    <source>
        <dbReference type="ARBA" id="ARBA00023172"/>
    </source>
</evidence>
<evidence type="ECO:0000256" key="8">
    <source>
        <dbReference type="ARBA" id="ARBA00023054"/>
    </source>
</evidence>
<dbReference type="OrthoDB" id="10072614at2759"/>
<dbReference type="InParanoid" id="E3LCS7"/>
<dbReference type="GO" id="GO:0003697">
    <property type="term" value="F:single-stranded DNA binding"/>
    <property type="evidence" value="ECO:0007669"/>
    <property type="project" value="TreeGrafter"/>
</dbReference>
<evidence type="ECO:0000256" key="11">
    <source>
        <dbReference type="ARBA" id="ARBA00023242"/>
    </source>
</evidence>
<evidence type="ECO:0000256" key="12">
    <source>
        <dbReference type="SAM" id="Coils"/>
    </source>
</evidence>
<keyword evidence="8 12" id="KW-0175">Coiled coil</keyword>
<evidence type="ECO:0000313" key="15">
    <source>
        <dbReference type="EMBL" id="EFO82239.1"/>
    </source>
</evidence>
<dbReference type="HOGENOM" id="CLU_009063_0_0_1"/>
<dbReference type="PANTHER" id="PTHR19306">
    <property type="entry name" value="STRUCTURAL MAINTENANCE OF CHROMOSOMES 5,6 SMC5, SMC6"/>
    <property type="match status" value="1"/>
</dbReference>
<evidence type="ECO:0000256" key="13">
    <source>
        <dbReference type="SAM" id="MobiDB-lite"/>
    </source>
</evidence>
<evidence type="ECO:0000256" key="10">
    <source>
        <dbReference type="ARBA" id="ARBA00023204"/>
    </source>
</evidence>
<dbReference type="Proteomes" id="UP000008281">
    <property type="component" value="Unassembled WGS sequence"/>
</dbReference>
<dbReference type="Gene3D" id="3.40.50.300">
    <property type="entry name" value="P-loop containing nucleotide triphosphate hydrolases"/>
    <property type="match status" value="2"/>
</dbReference>
<feature type="region of interest" description="Disordered" evidence="13">
    <location>
        <begin position="618"/>
        <end position="644"/>
    </location>
</feature>
<keyword evidence="10" id="KW-0234">DNA repair</keyword>
<evidence type="ECO:0000256" key="6">
    <source>
        <dbReference type="ARBA" id="ARBA00022763"/>
    </source>
</evidence>
<comment type="subcellular location">
    <subcellularLocation>
        <location evidence="2">Chromosome</location>
    </subcellularLocation>
    <subcellularLocation>
        <location evidence="1">Nucleus</location>
    </subcellularLocation>
</comment>
<keyword evidence="6" id="KW-0227">DNA damage</keyword>
<evidence type="ECO:0000256" key="4">
    <source>
        <dbReference type="ARBA" id="ARBA00022454"/>
    </source>
</evidence>
<keyword evidence="9" id="KW-0233">DNA recombination</keyword>
<evidence type="ECO:0000256" key="7">
    <source>
        <dbReference type="ARBA" id="ARBA00022840"/>
    </source>
</evidence>
<dbReference type="GO" id="GO:0035861">
    <property type="term" value="C:site of double-strand break"/>
    <property type="evidence" value="ECO:0007669"/>
    <property type="project" value="TreeGrafter"/>
</dbReference>
<name>E3LCS7_CAERE</name>
<evidence type="ECO:0000259" key="14">
    <source>
        <dbReference type="Pfam" id="PF02463"/>
    </source>
</evidence>
<dbReference type="AlphaFoldDB" id="E3LCS7"/>
<accession>E3LCS7</accession>
<evidence type="ECO:0000256" key="1">
    <source>
        <dbReference type="ARBA" id="ARBA00004123"/>
    </source>
</evidence>
<dbReference type="GO" id="GO:0030915">
    <property type="term" value="C:Smc5-Smc6 complex"/>
    <property type="evidence" value="ECO:0007669"/>
    <property type="project" value="TreeGrafter"/>
</dbReference>
<feature type="compositionally biased region" description="Basic and acidic residues" evidence="13">
    <location>
        <begin position="627"/>
        <end position="644"/>
    </location>
</feature>
<dbReference type="EMBL" id="DS268407">
    <property type="protein sequence ID" value="EFO82239.1"/>
    <property type="molecule type" value="Genomic_DNA"/>
</dbReference>